<proteinExistence type="predicted"/>
<dbReference type="AlphaFoldDB" id="W7F093"/>
<protein>
    <submittedName>
        <fullName evidence="1">Uncharacterized protein</fullName>
    </submittedName>
</protein>
<accession>W7F093</accession>
<dbReference type="EMBL" id="KE123648">
    <property type="protein sequence ID" value="EUR62116.1"/>
    <property type="molecule type" value="Genomic_DNA"/>
</dbReference>
<gene>
    <name evidence="1" type="ORF">PFBG_05830</name>
</gene>
<evidence type="ECO:0000313" key="2">
    <source>
        <dbReference type="Proteomes" id="UP000030688"/>
    </source>
</evidence>
<name>W7F093_PLAF8</name>
<reference evidence="2" key="1">
    <citation type="submission" date="2007-11" db="EMBL/GenBank/DDBJ databases">
        <authorList>
            <consortium name="The Broad Institute Genome Sequencing Platform"/>
            <person name="Volkman S.K."/>
            <person name="Daily J.P."/>
            <person name="Sarr O."/>
            <person name="Ndiaye D."/>
            <person name="Ndir O."/>
            <person name="Mboup S."/>
            <person name="Lukens A."/>
            <person name="Stange-Thomann N."/>
            <person name="Mauceli E."/>
            <person name="Gnerre S."/>
            <person name="Jaffe D."/>
            <person name="Zainoun J."/>
            <person name="Wiegand R.C."/>
            <person name="Birren B."/>
            <person name="Galagan J."/>
            <person name="Lander E."/>
            <person name="Wirth D.F."/>
        </authorList>
    </citation>
    <scope>NUCLEOTIDE SEQUENCE [LARGE SCALE GENOMIC DNA]</scope>
    <source>
        <strain evidence="2">7G8</strain>
    </source>
</reference>
<evidence type="ECO:0000313" key="1">
    <source>
        <dbReference type="EMBL" id="EUR62116.1"/>
    </source>
</evidence>
<dbReference type="Proteomes" id="UP000030688">
    <property type="component" value="Unassembled WGS sequence"/>
</dbReference>
<organism evidence="1 2">
    <name type="scientific">Plasmodium falciparum (isolate 7G8)</name>
    <dbReference type="NCBI Taxonomy" id="57266"/>
    <lineage>
        <taxon>Eukaryota</taxon>
        <taxon>Sar</taxon>
        <taxon>Alveolata</taxon>
        <taxon>Apicomplexa</taxon>
        <taxon>Aconoidasida</taxon>
        <taxon>Haemosporida</taxon>
        <taxon>Plasmodiidae</taxon>
        <taxon>Plasmodium</taxon>
        <taxon>Plasmodium (Laverania)</taxon>
    </lineage>
</organism>
<reference evidence="1 2" key="2">
    <citation type="submission" date="2013-02" db="EMBL/GenBank/DDBJ databases">
        <title>The Genome Sequence of Plasmodium falciparum 7G8.</title>
        <authorList>
            <consortium name="The Broad Institute Genome Sequencing Platform"/>
            <consortium name="The Broad Institute Genome Sequencing Center for Infectious Disease"/>
            <person name="Neafsey D."/>
            <person name="Cheeseman I."/>
            <person name="Volkman S."/>
            <person name="Adams J."/>
            <person name="Walker B."/>
            <person name="Young S.K."/>
            <person name="Zeng Q."/>
            <person name="Gargeya S."/>
            <person name="Fitzgerald M."/>
            <person name="Haas B."/>
            <person name="Abouelleil A."/>
            <person name="Alvarado L."/>
            <person name="Arachchi H.M."/>
            <person name="Berlin A.M."/>
            <person name="Chapman S.B."/>
            <person name="Dewar J."/>
            <person name="Goldberg J."/>
            <person name="Griggs A."/>
            <person name="Gujja S."/>
            <person name="Hansen M."/>
            <person name="Howarth C."/>
            <person name="Imamovic A."/>
            <person name="Larimer J."/>
            <person name="McCowan C."/>
            <person name="Murphy C."/>
            <person name="Neiman D."/>
            <person name="Pearson M."/>
            <person name="Priest M."/>
            <person name="Roberts A."/>
            <person name="Saif S."/>
            <person name="Shea T."/>
            <person name="Sisk P."/>
            <person name="Sykes S."/>
            <person name="Wortman J."/>
            <person name="Nusbaum C."/>
            <person name="Birren B."/>
        </authorList>
    </citation>
    <scope>NUCLEOTIDE SEQUENCE [LARGE SCALE GENOMIC DNA]</scope>
    <source>
        <strain evidence="1 2">7G8</strain>
    </source>
</reference>
<sequence>MWDKKKSIILYLKKKKKKKIKVNLYVLIRINFMEHYEEVKNISKLRHSSDCPIEKKIYILRR</sequence>